<keyword evidence="1" id="KW-1133">Transmembrane helix</keyword>
<proteinExistence type="predicted"/>
<reference evidence="2" key="2">
    <citation type="journal article" date="2015" name="Data Brief">
        <title>Shoot transcriptome of the giant reed, Arundo donax.</title>
        <authorList>
            <person name="Barrero R.A."/>
            <person name="Guerrero F.D."/>
            <person name="Moolhuijzen P."/>
            <person name="Goolsby J.A."/>
            <person name="Tidwell J."/>
            <person name="Bellgard S.E."/>
            <person name="Bellgard M.I."/>
        </authorList>
    </citation>
    <scope>NUCLEOTIDE SEQUENCE</scope>
    <source>
        <tissue evidence="2">Shoot tissue taken approximately 20 cm above the soil surface</tissue>
    </source>
</reference>
<name>A0A0A9FLN7_ARUDO</name>
<feature type="transmembrane region" description="Helical" evidence="1">
    <location>
        <begin position="13"/>
        <end position="31"/>
    </location>
</feature>
<sequence>MFLLLTSTTSLPFYTYFCFLLVARGKLAFSLG</sequence>
<keyword evidence="1" id="KW-0472">Membrane</keyword>
<reference evidence="2" key="1">
    <citation type="submission" date="2014-09" db="EMBL/GenBank/DDBJ databases">
        <authorList>
            <person name="Magalhaes I.L.F."/>
            <person name="Oliveira U."/>
            <person name="Santos F.R."/>
            <person name="Vidigal T.H.D.A."/>
            <person name="Brescovit A.D."/>
            <person name="Santos A.J."/>
        </authorList>
    </citation>
    <scope>NUCLEOTIDE SEQUENCE</scope>
    <source>
        <tissue evidence="2">Shoot tissue taken approximately 20 cm above the soil surface</tissue>
    </source>
</reference>
<dbReference type="EMBL" id="GBRH01183966">
    <property type="protein sequence ID" value="JAE13930.1"/>
    <property type="molecule type" value="Transcribed_RNA"/>
</dbReference>
<keyword evidence="1" id="KW-0812">Transmembrane</keyword>
<evidence type="ECO:0000313" key="2">
    <source>
        <dbReference type="EMBL" id="JAE13930.1"/>
    </source>
</evidence>
<accession>A0A0A9FLN7</accession>
<organism evidence="2">
    <name type="scientific">Arundo donax</name>
    <name type="common">Giant reed</name>
    <name type="synonym">Donax arundinaceus</name>
    <dbReference type="NCBI Taxonomy" id="35708"/>
    <lineage>
        <taxon>Eukaryota</taxon>
        <taxon>Viridiplantae</taxon>
        <taxon>Streptophyta</taxon>
        <taxon>Embryophyta</taxon>
        <taxon>Tracheophyta</taxon>
        <taxon>Spermatophyta</taxon>
        <taxon>Magnoliopsida</taxon>
        <taxon>Liliopsida</taxon>
        <taxon>Poales</taxon>
        <taxon>Poaceae</taxon>
        <taxon>PACMAD clade</taxon>
        <taxon>Arundinoideae</taxon>
        <taxon>Arundineae</taxon>
        <taxon>Arundo</taxon>
    </lineage>
</organism>
<evidence type="ECO:0000256" key="1">
    <source>
        <dbReference type="SAM" id="Phobius"/>
    </source>
</evidence>
<dbReference type="AlphaFoldDB" id="A0A0A9FLN7"/>
<protein>
    <submittedName>
        <fullName evidence="2">Uncharacterized protein</fullName>
    </submittedName>
</protein>